<accession>A0ABV0YJD7</accession>
<proteinExistence type="predicted"/>
<name>A0ABV0YJD7_9TELE</name>
<keyword evidence="2" id="KW-1185">Reference proteome</keyword>
<reference evidence="1 2" key="1">
    <citation type="submission" date="2021-06" db="EMBL/GenBank/DDBJ databases">
        <authorList>
            <person name="Palmer J.M."/>
        </authorList>
    </citation>
    <scope>NUCLEOTIDE SEQUENCE [LARGE SCALE GENOMIC DNA]</scope>
    <source>
        <strain evidence="1 2">AS_MEX2019</strain>
        <tissue evidence="1">Muscle</tissue>
    </source>
</reference>
<dbReference type="EMBL" id="JAHRIP010034585">
    <property type="protein sequence ID" value="MEQ2293831.1"/>
    <property type="molecule type" value="Genomic_DNA"/>
</dbReference>
<sequence>MILILNNVQNHSFLRARPRFKNIDDVFKCPSFNRKTELWLNSLFNQNLDSDIRTQVLNGPRFTCLHQGPADSSPSDTGPKANFLTIQAPVEALTSLNTSPDPMTVRLIV</sequence>
<comment type="caution">
    <text evidence="1">The sequence shown here is derived from an EMBL/GenBank/DDBJ whole genome shotgun (WGS) entry which is preliminary data.</text>
</comment>
<evidence type="ECO:0000313" key="1">
    <source>
        <dbReference type="EMBL" id="MEQ2293831.1"/>
    </source>
</evidence>
<gene>
    <name evidence="1" type="ORF">AMECASPLE_037500</name>
</gene>
<protein>
    <submittedName>
        <fullName evidence="1">Uncharacterized protein</fullName>
    </submittedName>
</protein>
<dbReference type="Proteomes" id="UP001469553">
    <property type="component" value="Unassembled WGS sequence"/>
</dbReference>
<evidence type="ECO:0000313" key="2">
    <source>
        <dbReference type="Proteomes" id="UP001469553"/>
    </source>
</evidence>
<organism evidence="1 2">
    <name type="scientific">Ameca splendens</name>
    <dbReference type="NCBI Taxonomy" id="208324"/>
    <lineage>
        <taxon>Eukaryota</taxon>
        <taxon>Metazoa</taxon>
        <taxon>Chordata</taxon>
        <taxon>Craniata</taxon>
        <taxon>Vertebrata</taxon>
        <taxon>Euteleostomi</taxon>
        <taxon>Actinopterygii</taxon>
        <taxon>Neopterygii</taxon>
        <taxon>Teleostei</taxon>
        <taxon>Neoteleostei</taxon>
        <taxon>Acanthomorphata</taxon>
        <taxon>Ovalentaria</taxon>
        <taxon>Atherinomorphae</taxon>
        <taxon>Cyprinodontiformes</taxon>
        <taxon>Goodeidae</taxon>
        <taxon>Ameca</taxon>
    </lineage>
</organism>